<feature type="region of interest" description="Disordered" evidence="1">
    <location>
        <begin position="117"/>
        <end position="175"/>
    </location>
</feature>
<sequence length="175" mass="19454">MYQAGELSHFETSFEHGDNERKTEEQGRLPPPQFYEQEYAGQSFNSQPQQHSNLGESWGPDLFPFPGPYLFSGPYPTFDFMFLTGQYPPGTVSHASNSYEQGRDYWEDVHYVRDGQAGPQQQMEPLTGDSAGPQSVKDPNPVMAGYGQAGRPAAFHGGFRQPSNSQAAGRNQVKV</sequence>
<feature type="compositionally biased region" description="Polar residues" evidence="1">
    <location>
        <begin position="40"/>
        <end position="55"/>
    </location>
</feature>
<accession>A0A4Z2EQW0</accession>
<gene>
    <name evidence="2" type="ORF">EYF80_058886</name>
</gene>
<feature type="region of interest" description="Disordered" evidence="1">
    <location>
        <begin position="1"/>
        <end position="59"/>
    </location>
</feature>
<feature type="compositionally biased region" description="Polar residues" evidence="1">
    <location>
        <begin position="161"/>
        <end position="175"/>
    </location>
</feature>
<feature type="compositionally biased region" description="Basic and acidic residues" evidence="1">
    <location>
        <begin position="8"/>
        <end position="27"/>
    </location>
</feature>
<protein>
    <submittedName>
        <fullName evidence="2">Uncharacterized protein</fullName>
    </submittedName>
</protein>
<reference evidence="2 3" key="1">
    <citation type="submission" date="2019-03" db="EMBL/GenBank/DDBJ databases">
        <title>First draft genome of Liparis tanakae, snailfish: a comprehensive survey of snailfish specific genes.</title>
        <authorList>
            <person name="Kim W."/>
            <person name="Song I."/>
            <person name="Jeong J.-H."/>
            <person name="Kim D."/>
            <person name="Kim S."/>
            <person name="Ryu S."/>
            <person name="Song J.Y."/>
            <person name="Lee S.K."/>
        </authorList>
    </citation>
    <scope>NUCLEOTIDE SEQUENCE [LARGE SCALE GENOMIC DNA]</scope>
    <source>
        <tissue evidence="2">Muscle</tissue>
    </source>
</reference>
<proteinExistence type="predicted"/>
<evidence type="ECO:0000256" key="1">
    <source>
        <dbReference type="SAM" id="MobiDB-lite"/>
    </source>
</evidence>
<keyword evidence="3" id="KW-1185">Reference proteome</keyword>
<dbReference type="Proteomes" id="UP000314294">
    <property type="component" value="Unassembled WGS sequence"/>
</dbReference>
<dbReference type="AlphaFoldDB" id="A0A4Z2EQW0"/>
<evidence type="ECO:0000313" key="2">
    <source>
        <dbReference type="EMBL" id="TNN30961.1"/>
    </source>
</evidence>
<comment type="caution">
    <text evidence="2">The sequence shown here is derived from an EMBL/GenBank/DDBJ whole genome shotgun (WGS) entry which is preliminary data.</text>
</comment>
<dbReference type="OrthoDB" id="8877610at2759"/>
<name>A0A4Z2EQW0_9TELE</name>
<dbReference type="EMBL" id="SRLO01003956">
    <property type="protein sequence ID" value="TNN30961.1"/>
    <property type="molecule type" value="Genomic_DNA"/>
</dbReference>
<organism evidence="2 3">
    <name type="scientific">Liparis tanakae</name>
    <name type="common">Tanaka's snailfish</name>
    <dbReference type="NCBI Taxonomy" id="230148"/>
    <lineage>
        <taxon>Eukaryota</taxon>
        <taxon>Metazoa</taxon>
        <taxon>Chordata</taxon>
        <taxon>Craniata</taxon>
        <taxon>Vertebrata</taxon>
        <taxon>Euteleostomi</taxon>
        <taxon>Actinopterygii</taxon>
        <taxon>Neopterygii</taxon>
        <taxon>Teleostei</taxon>
        <taxon>Neoteleostei</taxon>
        <taxon>Acanthomorphata</taxon>
        <taxon>Eupercaria</taxon>
        <taxon>Perciformes</taxon>
        <taxon>Cottioidei</taxon>
        <taxon>Cottales</taxon>
        <taxon>Liparidae</taxon>
        <taxon>Liparis</taxon>
    </lineage>
</organism>
<evidence type="ECO:0000313" key="3">
    <source>
        <dbReference type="Proteomes" id="UP000314294"/>
    </source>
</evidence>